<evidence type="ECO:0000256" key="1">
    <source>
        <dbReference type="SAM" id="Phobius"/>
    </source>
</evidence>
<feature type="transmembrane region" description="Helical" evidence="1">
    <location>
        <begin position="65"/>
        <end position="83"/>
    </location>
</feature>
<dbReference type="Proteomes" id="UP001465976">
    <property type="component" value="Unassembled WGS sequence"/>
</dbReference>
<keyword evidence="1" id="KW-1133">Transmembrane helix</keyword>
<accession>A0ABR3F6F8</accession>
<keyword evidence="1" id="KW-0812">Transmembrane</keyword>
<dbReference type="PANTHER" id="PTHR28161">
    <property type="entry name" value="ATP SYNTHASE SUBUNIT F, MITOCHONDRIAL"/>
    <property type="match status" value="1"/>
</dbReference>
<dbReference type="EMBL" id="JBAHYK010000886">
    <property type="protein sequence ID" value="KAL0570712.1"/>
    <property type="molecule type" value="Genomic_DNA"/>
</dbReference>
<name>A0ABR3F6F8_9AGAR</name>
<organism evidence="2 3">
    <name type="scientific">Marasmius crinis-equi</name>
    <dbReference type="NCBI Taxonomy" id="585013"/>
    <lineage>
        <taxon>Eukaryota</taxon>
        <taxon>Fungi</taxon>
        <taxon>Dikarya</taxon>
        <taxon>Basidiomycota</taxon>
        <taxon>Agaricomycotina</taxon>
        <taxon>Agaricomycetes</taxon>
        <taxon>Agaricomycetidae</taxon>
        <taxon>Agaricales</taxon>
        <taxon>Marasmiineae</taxon>
        <taxon>Marasmiaceae</taxon>
        <taxon>Marasmius</taxon>
    </lineage>
</organism>
<keyword evidence="1" id="KW-0472">Membrane</keyword>
<protein>
    <submittedName>
        <fullName evidence="2">ATP synthase f chain, mitochondrial</fullName>
    </submittedName>
</protein>
<reference evidence="2 3" key="1">
    <citation type="submission" date="2024-02" db="EMBL/GenBank/DDBJ databases">
        <title>A draft genome for the cacao thread blight pathogen Marasmius crinis-equi.</title>
        <authorList>
            <person name="Cohen S.P."/>
            <person name="Baruah I.K."/>
            <person name="Amoako-Attah I."/>
            <person name="Bukari Y."/>
            <person name="Meinhardt L.W."/>
            <person name="Bailey B.A."/>
        </authorList>
    </citation>
    <scope>NUCLEOTIDE SEQUENCE [LARGE SCALE GENOMIC DNA]</scope>
    <source>
        <strain evidence="2 3">GH-76</strain>
    </source>
</reference>
<sequence>MHASLIRRQLSGIVPPKIASKNLVSGGSGEGLGPLVNFYSKLPKGNASPRVGGIKGRYFNGDNASGAPLAWLIVGLFGIGYTIDYNMHLKHHKNHAH</sequence>
<proteinExistence type="predicted"/>
<gene>
    <name evidence="2" type="primary">ATP17</name>
    <name evidence="2" type="ORF">V5O48_011246</name>
</gene>
<evidence type="ECO:0000313" key="2">
    <source>
        <dbReference type="EMBL" id="KAL0570712.1"/>
    </source>
</evidence>
<dbReference type="Pfam" id="PF10791">
    <property type="entry name" value="F1F0-ATPsyn_F"/>
    <property type="match status" value="1"/>
</dbReference>
<dbReference type="PANTHER" id="PTHR28161:SF1">
    <property type="entry name" value="ATP SYNTHASE SUBUNIT F, MITOCHONDRIAL"/>
    <property type="match status" value="1"/>
</dbReference>
<evidence type="ECO:0000313" key="3">
    <source>
        <dbReference type="Proteomes" id="UP001465976"/>
    </source>
</evidence>
<dbReference type="InterPro" id="IPR019727">
    <property type="entry name" value="ATP_synth_F0_fsu_mt_fun"/>
</dbReference>
<keyword evidence="3" id="KW-1185">Reference proteome</keyword>
<comment type="caution">
    <text evidence="2">The sequence shown here is derived from an EMBL/GenBank/DDBJ whole genome shotgun (WGS) entry which is preliminary data.</text>
</comment>